<dbReference type="AlphaFoldDB" id="A0A8X7NLH3"/>
<organism evidence="3 4">
    <name type="scientific">Candida parapsilosis</name>
    <name type="common">Yeast</name>
    <dbReference type="NCBI Taxonomy" id="5480"/>
    <lineage>
        <taxon>Eukaryota</taxon>
        <taxon>Fungi</taxon>
        <taxon>Dikarya</taxon>
        <taxon>Ascomycota</taxon>
        <taxon>Saccharomycotina</taxon>
        <taxon>Pichiomycetes</taxon>
        <taxon>Debaryomycetaceae</taxon>
        <taxon>Candida/Lodderomyces clade</taxon>
        <taxon>Candida</taxon>
    </lineage>
</organism>
<comment type="caution">
    <text evidence="3">The sequence shown here is derived from an EMBL/GenBank/DDBJ whole genome shotgun (WGS) entry which is preliminary data.</text>
</comment>
<evidence type="ECO:0000256" key="2">
    <source>
        <dbReference type="SAM" id="MobiDB-lite"/>
    </source>
</evidence>
<name>A0A8X7NLH3_CANPA</name>
<evidence type="ECO:0000256" key="1">
    <source>
        <dbReference type="SAM" id="Coils"/>
    </source>
</evidence>
<dbReference type="OrthoDB" id="3176171at2759"/>
<evidence type="ECO:0000313" key="4">
    <source>
        <dbReference type="Proteomes" id="UP000590412"/>
    </source>
</evidence>
<feature type="compositionally biased region" description="Polar residues" evidence="2">
    <location>
        <begin position="138"/>
        <end position="152"/>
    </location>
</feature>
<dbReference type="EMBL" id="JABWAB010000004">
    <property type="protein sequence ID" value="KAF6052643.1"/>
    <property type="molecule type" value="Genomic_DNA"/>
</dbReference>
<accession>A0A8X7NLH3</accession>
<feature type="coiled-coil region" evidence="1">
    <location>
        <begin position="81"/>
        <end position="108"/>
    </location>
</feature>
<proteinExistence type="predicted"/>
<feature type="compositionally biased region" description="Basic and acidic residues" evidence="2">
    <location>
        <begin position="155"/>
        <end position="168"/>
    </location>
</feature>
<sequence>MTTTISSIAAKVNECQLNEEIRRRDQKIDELESVVLQLKMQQLKNDHEEDRKLFTLENSLHNINNKLTEMEMINGDLRNHLTLSQNIIEKKNDEIKKLELALKDQQAVIARETLIFQHKLDVLQQRIHQGAEARTNFSMKRQSVKLEQNQALPRNDSHREEESLDSKS</sequence>
<reference evidence="3" key="1">
    <citation type="submission" date="2020-03" db="EMBL/GenBank/DDBJ databases">
        <title>FDA dAtabase for Regulatory Grade micrObial Sequences (FDA-ARGOS): Supporting development and validation of Infectious Disease Dx tests.</title>
        <authorList>
            <person name="Campos J."/>
            <person name="Goldberg B."/>
            <person name="Tallon L."/>
            <person name="Sadzewicz L."/>
            <person name="Vavikolanu K."/>
            <person name="Mehta A."/>
            <person name="Aluvathingal J."/>
            <person name="Nadendla S."/>
            <person name="Nandy P."/>
            <person name="Geyer C."/>
            <person name="Yan Y."/>
            <person name="Sichtig H."/>
        </authorList>
    </citation>
    <scope>NUCLEOTIDE SEQUENCE [LARGE SCALE GENOMIC DNA]</scope>
    <source>
        <strain evidence="3">FDAARGOS_652</strain>
    </source>
</reference>
<dbReference type="Proteomes" id="UP000590412">
    <property type="component" value="Unassembled WGS sequence"/>
</dbReference>
<keyword evidence="1" id="KW-0175">Coiled coil</keyword>
<gene>
    <name evidence="3" type="ORF">FOB60_002899</name>
</gene>
<feature type="region of interest" description="Disordered" evidence="2">
    <location>
        <begin position="138"/>
        <end position="168"/>
    </location>
</feature>
<evidence type="ECO:0000313" key="3">
    <source>
        <dbReference type="EMBL" id="KAF6052643.1"/>
    </source>
</evidence>
<protein>
    <submittedName>
        <fullName evidence="3">Uncharacterized protein</fullName>
    </submittedName>
</protein>